<dbReference type="PANTHER" id="PTHR13774">
    <property type="entry name" value="PHENAZINE BIOSYNTHESIS PROTEIN"/>
    <property type="match status" value="1"/>
</dbReference>
<comment type="caution">
    <text evidence="1">The sequence shown here is derived from an EMBL/GenBank/DDBJ whole genome shotgun (WGS) entry which is preliminary data.</text>
</comment>
<accession>A0ABN2XC42</accession>
<keyword evidence="2" id="KW-1185">Reference proteome</keyword>
<dbReference type="Pfam" id="PF02567">
    <property type="entry name" value="PhzC-PhzF"/>
    <property type="match status" value="1"/>
</dbReference>
<dbReference type="Gene3D" id="3.10.310.10">
    <property type="entry name" value="Diaminopimelate Epimerase, Chain A, domain 1"/>
    <property type="match status" value="2"/>
</dbReference>
<dbReference type="EMBL" id="BAAAMQ010000011">
    <property type="protein sequence ID" value="GAA2108256.1"/>
    <property type="molecule type" value="Genomic_DNA"/>
</dbReference>
<dbReference type="Proteomes" id="UP001501161">
    <property type="component" value="Unassembled WGS sequence"/>
</dbReference>
<gene>
    <name evidence="1" type="ORF">GCM10009726_22440</name>
</gene>
<dbReference type="SUPFAM" id="SSF54506">
    <property type="entry name" value="Diaminopimelate epimerase-like"/>
    <property type="match status" value="1"/>
</dbReference>
<evidence type="ECO:0000313" key="2">
    <source>
        <dbReference type="Proteomes" id="UP001501161"/>
    </source>
</evidence>
<sequence>MGSAGSLSTLRPGSTVGELPARCSNLCLVGMMEDVERARLTLCLDRPVLPFRQVDVFSAEPWLGNPLAVVHDADGVNDEQMARFARWTNLSETTFLCAPTDERADYRVRIWTPTGELPFAGHPTIGSAHAWLEAGGVPRGDVVVQECGAGLVDVRRSPRLGFAAPPLRRSGPVDADLRGRVVRALAISDADVQDMAWIDNGPGWVGVDLGTARAVLEVVPDIAAFTDLKVTVLGRWDAARAAEIGADVEVRAFYADGRDFGEDPVTGSANAGLGQWLIGAAALPSAYTSRQGSVIGREGRVRVEAYGDQVWVSGDAVTRMVGEVDLG</sequence>
<name>A0ABN2XC42_9ACTN</name>
<proteinExistence type="predicted"/>
<organism evidence="1 2">
    <name type="scientific">Nocardioides furvisabuli</name>
    <dbReference type="NCBI Taxonomy" id="375542"/>
    <lineage>
        <taxon>Bacteria</taxon>
        <taxon>Bacillati</taxon>
        <taxon>Actinomycetota</taxon>
        <taxon>Actinomycetes</taxon>
        <taxon>Propionibacteriales</taxon>
        <taxon>Nocardioidaceae</taxon>
        <taxon>Nocardioides</taxon>
    </lineage>
</organism>
<reference evidence="1 2" key="1">
    <citation type="journal article" date="2019" name="Int. J. Syst. Evol. Microbiol.">
        <title>The Global Catalogue of Microorganisms (GCM) 10K type strain sequencing project: providing services to taxonomists for standard genome sequencing and annotation.</title>
        <authorList>
            <consortium name="The Broad Institute Genomics Platform"/>
            <consortium name="The Broad Institute Genome Sequencing Center for Infectious Disease"/>
            <person name="Wu L."/>
            <person name="Ma J."/>
        </authorList>
    </citation>
    <scope>NUCLEOTIDE SEQUENCE [LARGE SCALE GENOMIC DNA]</scope>
    <source>
        <strain evidence="1 2">JCM 13813</strain>
    </source>
</reference>
<protein>
    <submittedName>
        <fullName evidence="1">PhzF family phenazine biosynthesis protein</fullName>
    </submittedName>
</protein>
<dbReference type="InterPro" id="IPR003719">
    <property type="entry name" value="Phenazine_PhzF-like"/>
</dbReference>
<dbReference type="NCBIfam" id="TIGR00654">
    <property type="entry name" value="PhzF_family"/>
    <property type="match status" value="1"/>
</dbReference>
<dbReference type="PIRSF" id="PIRSF016184">
    <property type="entry name" value="PhzC_PhzF"/>
    <property type="match status" value="1"/>
</dbReference>
<dbReference type="PANTHER" id="PTHR13774:SF32">
    <property type="entry name" value="ANTISENSE-ENHANCING SEQUENCE 1"/>
    <property type="match status" value="1"/>
</dbReference>
<evidence type="ECO:0000313" key="1">
    <source>
        <dbReference type="EMBL" id="GAA2108256.1"/>
    </source>
</evidence>